<gene>
    <name evidence="1" type="ORF">LCGC14_0821240</name>
</gene>
<comment type="caution">
    <text evidence="1">The sequence shown here is derived from an EMBL/GenBank/DDBJ whole genome shotgun (WGS) entry which is preliminary data.</text>
</comment>
<protein>
    <submittedName>
        <fullName evidence="1">Uncharacterized protein</fullName>
    </submittedName>
</protein>
<dbReference type="AlphaFoldDB" id="A0A0F9S3M4"/>
<accession>A0A0F9S3M4</accession>
<organism evidence="1">
    <name type="scientific">marine sediment metagenome</name>
    <dbReference type="NCBI Taxonomy" id="412755"/>
    <lineage>
        <taxon>unclassified sequences</taxon>
        <taxon>metagenomes</taxon>
        <taxon>ecological metagenomes</taxon>
    </lineage>
</organism>
<name>A0A0F9S3M4_9ZZZZ</name>
<sequence length="75" mass="8167">MEYDLAQFEKNMEEIFAPVSSPHKKVVMCGRCGDTVAASDGDCTCGYIGRIMRQILKRLEPEPAAVFKKGGGNNG</sequence>
<evidence type="ECO:0000313" key="1">
    <source>
        <dbReference type="EMBL" id="KKN31701.1"/>
    </source>
</evidence>
<dbReference type="EMBL" id="LAZR01002308">
    <property type="protein sequence ID" value="KKN31701.1"/>
    <property type="molecule type" value="Genomic_DNA"/>
</dbReference>
<proteinExistence type="predicted"/>
<reference evidence="1" key="1">
    <citation type="journal article" date="2015" name="Nature">
        <title>Complex archaea that bridge the gap between prokaryotes and eukaryotes.</title>
        <authorList>
            <person name="Spang A."/>
            <person name="Saw J.H."/>
            <person name="Jorgensen S.L."/>
            <person name="Zaremba-Niedzwiedzka K."/>
            <person name="Martijn J."/>
            <person name="Lind A.E."/>
            <person name="van Eijk R."/>
            <person name="Schleper C."/>
            <person name="Guy L."/>
            <person name="Ettema T.J."/>
        </authorList>
    </citation>
    <scope>NUCLEOTIDE SEQUENCE</scope>
</reference>